<dbReference type="PROSITE" id="PS51257">
    <property type="entry name" value="PROKAR_LIPOPROTEIN"/>
    <property type="match status" value="1"/>
</dbReference>
<dbReference type="OrthoDB" id="9801679at2"/>
<proteinExistence type="predicted"/>
<dbReference type="PANTHER" id="PTHR12969:SF7">
    <property type="entry name" value="INTRAFLAGELLAR TRANSPORT PROTEIN 52 HOMOLOG"/>
    <property type="match status" value="1"/>
</dbReference>
<keyword evidence="2" id="KW-0238">DNA-binding</keyword>
<dbReference type="InterPro" id="IPR029062">
    <property type="entry name" value="Class_I_gatase-like"/>
</dbReference>
<evidence type="ECO:0000313" key="3">
    <source>
        <dbReference type="Proteomes" id="UP000294802"/>
    </source>
</evidence>
<keyword evidence="3" id="KW-1185">Reference proteome</keyword>
<name>A0A4R6BV64_9STAP</name>
<evidence type="ECO:0000259" key="1">
    <source>
        <dbReference type="Pfam" id="PF09822"/>
    </source>
</evidence>
<dbReference type="Gene3D" id="3.40.50.880">
    <property type="match status" value="1"/>
</dbReference>
<gene>
    <name evidence="2" type="ORF">ERX29_03960</name>
</gene>
<feature type="domain" description="ABC-type uncharacterised transport system" evidence="1">
    <location>
        <begin position="47"/>
        <end position="145"/>
    </location>
</feature>
<protein>
    <submittedName>
        <fullName evidence="2">DNA-binding protein</fullName>
    </submittedName>
</protein>
<organism evidence="2 3">
    <name type="scientific">Macrococcus lamae</name>
    <dbReference type="NCBI Taxonomy" id="198484"/>
    <lineage>
        <taxon>Bacteria</taxon>
        <taxon>Bacillati</taxon>
        <taxon>Bacillota</taxon>
        <taxon>Bacilli</taxon>
        <taxon>Bacillales</taxon>
        <taxon>Staphylococcaceae</taxon>
        <taxon>Macrococcus</taxon>
    </lineage>
</organism>
<comment type="caution">
    <text evidence="2">The sequence shown here is derived from an EMBL/GenBank/DDBJ whole genome shotgun (WGS) entry which is preliminary data.</text>
</comment>
<dbReference type="GO" id="GO:0003677">
    <property type="term" value="F:DNA binding"/>
    <property type="evidence" value="ECO:0007669"/>
    <property type="project" value="UniProtKB-KW"/>
</dbReference>
<dbReference type="SUPFAM" id="SSF52317">
    <property type="entry name" value="Class I glutamine amidotransferase-like"/>
    <property type="match status" value="1"/>
</dbReference>
<dbReference type="Proteomes" id="UP000294802">
    <property type="component" value="Unassembled WGS sequence"/>
</dbReference>
<dbReference type="InterPro" id="IPR019196">
    <property type="entry name" value="ABC_transp_unknown"/>
</dbReference>
<sequence length="496" mass="55476">MIICLIKVLIFYYTQWRIIMKKLLLMAVLLVTGGCSEERQSFNESPSVLFDTAHGETAGEADWVIDGAFSDFAAALKKSGYDLKQSKVDDRITYDSLKSYEMFVLAEPNIPLKESEQTALKQYAENGGSILFISDHYNADRNMNRFDASEVLNGYRRGAYGDPAKGMTDSERNSAMMADISSSDFLSDTFGVRFRYNAIDDVTMTTMKDAFNITKNVHKVTMHAGSTVAITNPAQAQGLVYLPELTNRDRWNHAVDQGVYNGGGEDEGPFIAISKAGKGKAAFIGDSSIIEDATPKYVREDNGREKTTYDGFKESDHEKLLMNLAKWLTTQEDYTTFEHNDNKKTPLLKMEEPAHSTEPKKEPWANPGAGYLWYDRNTFAEGSYGASQQERANSTSSNNIQILSPSVAAPKENIQIKVRTDKAVPTKIAIVMKNNQHVGLFNGRPPGESNAYTPKHYDQYYECYFNGRIAREAEGQLTIQVIQNNKITATKTLNLE</sequence>
<accession>A0A4R6BV64</accession>
<reference evidence="2 3" key="1">
    <citation type="submission" date="2019-01" db="EMBL/GenBank/DDBJ databases">
        <title>Draft genome sequences of the type strains of six Macrococcus species.</title>
        <authorList>
            <person name="Mazhar S."/>
            <person name="Altermann E."/>
            <person name="Hill C."/>
            <person name="Mcauliffe O."/>
        </authorList>
    </citation>
    <scope>NUCLEOTIDE SEQUENCE [LARGE SCALE GENOMIC DNA]</scope>
    <source>
        <strain evidence="2 3">CCM4815</strain>
    </source>
</reference>
<dbReference type="EMBL" id="SCWB01000005">
    <property type="protein sequence ID" value="TDM12229.1"/>
    <property type="molecule type" value="Genomic_DNA"/>
</dbReference>
<dbReference type="Pfam" id="PF09822">
    <property type="entry name" value="ABC_transp_aux"/>
    <property type="match status" value="1"/>
</dbReference>
<dbReference type="InterPro" id="IPR039975">
    <property type="entry name" value="IFT52"/>
</dbReference>
<dbReference type="PANTHER" id="PTHR12969">
    <property type="entry name" value="NGD5/OSM-6/IFT52"/>
    <property type="match status" value="1"/>
</dbReference>
<evidence type="ECO:0000313" key="2">
    <source>
        <dbReference type="EMBL" id="TDM12229.1"/>
    </source>
</evidence>
<dbReference type="AlphaFoldDB" id="A0A4R6BV64"/>